<dbReference type="AlphaFoldDB" id="A0AAW2BEP4"/>
<name>A0AAW2BEP4_9ROSI</name>
<proteinExistence type="predicted"/>
<dbReference type="EMBL" id="JAZDWU010000012">
    <property type="protein sequence ID" value="KAK9983792.1"/>
    <property type="molecule type" value="Genomic_DNA"/>
</dbReference>
<keyword evidence="2" id="KW-1185">Reference proteome</keyword>
<evidence type="ECO:0008006" key="3">
    <source>
        <dbReference type="Google" id="ProtNLM"/>
    </source>
</evidence>
<sequence>MVIKIASARLRRSKRTGYAYEAKDRQGNLIFNGVSSCGAKNITQAVHEAMVETAVKARSIGFSRVLFLINCKRTMEVVNFTRSPCWQQQDMM</sequence>
<evidence type="ECO:0000313" key="1">
    <source>
        <dbReference type="EMBL" id="KAK9983792.1"/>
    </source>
</evidence>
<comment type="caution">
    <text evidence="1">The sequence shown here is derived from an EMBL/GenBank/DDBJ whole genome shotgun (WGS) entry which is preliminary data.</text>
</comment>
<protein>
    <recommendedName>
        <fullName evidence="3">RNase H type-1 domain-containing protein</fullName>
    </recommendedName>
</protein>
<accession>A0AAW2BEP4</accession>
<dbReference type="Proteomes" id="UP001459277">
    <property type="component" value="Unassembled WGS sequence"/>
</dbReference>
<evidence type="ECO:0000313" key="2">
    <source>
        <dbReference type="Proteomes" id="UP001459277"/>
    </source>
</evidence>
<gene>
    <name evidence="1" type="ORF">SO802_033317</name>
</gene>
<organism evidence="1 2">
    <name type="scientific">Lithocarpus litseifolius</name>
    <dbReference type="NCBI Taxonomy" id="425828"/>
    <lineage>
        <taxon>Eukaryota</taxon>
        <taxon>Viridiplantae</taxon>
        <taxon>Streptophyta</taxon>
        <taxon>Embryophyta</taxon>
        <taxon>Tracheophyta</taxon>
        <taxon>Spermatophyta</taxon>
        <taxon>Magnoliopsida</taxon>
        <taxon>eudicotyledons</taxon>
        <taxon>Gunneridae</taxon>
        <taxon>Pentapetalae</taxon>
        <taxon>rosids</taxon>
        <taxon>fabids</taxon>
        <taxon>Fagales</taxon>
        <taxon>Fagaceae</taxon>
        <taxon>Lithocarpus</taxon>
    </lineage>
</organism>
<reference evidence="1 2" key="1">
    <citation type="submission" date="2024-01" db="EMBL/GenBank/DDBJ databases">
        <title>A telomere-to-telomere, gap-free genome of sweet tea (Lithocarpus litseifolius).</title>
        <authorList>
            <person name="Zhou J."/>
        </authorList>
    </citation>
    <scope>NUCLEOTIDE SEQUENCE [LARGE SCALE GENOMIC DNA]</scope>
    <source>
        <strain evidence="1">Zhou-2022a</strain>
        <tissue evidence="1">Leaf</tissue>
    </source>
</reference>